<protein>
    <recommendedName>
        <fullName evidence="1">DUF6699 domain-containing protein</fullName>
    </recommendedName>
</protein>
<gene>
    <name evidence="2" type="ORF">GALMADRAFT_60384</name>
</gene>
<name>A0A067TRF0_GALM3</name>
<proteinExistence type="predicted"/>
<accession>A0A067TRF0</accession>
<evidence type="ECO:0000313" key="2">
    <source>
        <dbReference type="EMBL" id="KDR81533.1"/>
    </source>
</evidence>
<dbReference type="STRING" id="685588.A0A067TRF0"/>
<dbReference type="OrthoDB" id="3251728at2759"/>
<dbReference type="EMBL" id="KL142370">
    <property type="protein sequence ID" value="KDR81533.1"/>
    <property type="molecule type" value="Genomic_DNA"/>
</dbReference>
<evidence type="ECO:0000259" key="1">
    <source>
        <dbReference type="Pfam" id="PF20415"/>
    </source>
</evidence>
<dbReference type="HOGENOM" id="CLU_066470_0_0_1"/>
<dbReference type="Pfam" id="PF20415">
    <property type="entry name" value="DUF6699"/>
    <property type="match status" value="1"/>
</dbReference>
<keyword evidence="3" id="KW-1185">Reference proteome</keyword>
<organism evidence="2 3">
    <name type="scientific">Galerina marginata (strain CBS 339.88)</name>
    <dbReference type="NCBI Taxonomy" id="685588"/>
    <lineage>
        <taxon>Eukaryota</taxon>
        <taxon>Fungi</taxon>
        <taxon>Dikarya</taxon>
        <taxon>Basidiomycota</taxon>
        <taxon>Agaricomycotina</taxon>
        <taxon>Agaricomycetes</taxon>
        <taxon>Agaricomycetidae</taxon>
        <taxon>Agaricales</taxon>
        <taxon>Agaricineae</taxon>
        <taxon>Strophariaceae</taxon>
        <taxon>Galerina</taxon>
    </lineage>
</organism>
<feature type="domain" description="DUF6699" evidence="1">
    <location>
        <begin position="182"/>
        <end position="307"/>
    </location>
</feature>
<dbReference type="InterPro" id="IPR046522">
    <property type="entry name" value="DUF6699"/>
</dbReference>
<evidence type="ECO:0000313" key="3">
    <source>
        <dbReference type="Proteomes" id="UP000027222"/>
    </source>
</evidence>
<reference evidence="3" key="1">
    <citation type="journal article" date="2014" name="Proc. Natl. Acad. Sci. U.S.A.">
        <title>Extensive sampling of basidiomycete genomes demonstrates inadequacy of the white-rot/brown-rot paradigm for wood decay fungi.</title>
        <authorList>
            <person name="Riley R."/>
            <person name="Salamov A.A."/>
            <person name="Brown D.W."/>
            <person name="Nagy L.G."/>
            <person name="Floudas D."/>
            <person name="Held B.W."/>
            <person name="Levasseur A."/>
            <person name="Lombard V."/>
            <person name="Morin E."/>
            <person name="Otillar R."/>
            <person name="Lindquist E.A."/>
            <person name="Sun H."/>
            <person name="LaButti K.M."/>
            <person name="Schmutz J."/>
            <person name="Jabbour D."/>
            <person name="Luo H."/>
            <person name="Baker S.E."/>
            <person name="Pisabarro A.G."/>
            <person name="Walton J.D."/>
            <person name="Blanchette R.A."/>
            <person name="Henrissat B."/>
            <person name="Martin F."/>
            <person name="Cullen D."/>
            <person name="Hibbett D.S."/>
            <person name="Grigoriev I.V."/>
        </authorList>
    </citation>
    <scope>NUCLEOTIDE SEQUENCE [LARGE SCALE GENOMIC DNA]</scope>
    <source>
        <strain evidence="3">CBS 339.88</strain>
    </source>
</reference>
<sequence>MSAPYVYAPQVNYRNSPYLAPFYTQQNSPFIPELSLNNSPYASPYARAASLPPSPNLGNSPLPYIPSNVPFPSSPDGSLFAPNPWPRERRVSWNGAAPSTIQNTAWLQAPSSGYYHQRTRSDVGYNSYHPTSPYAPYMQLPPAQPPQFFLHPFLNAENPRSDFIFDVSAPEFLPMRYIGNNQTLPITADELNQVATHPPIYSLHIICDLIPNWPIDMNYNPTNGYSPIAPPIKLGDVLSAIWNSMQMRISQVHWASLTPQQQHMVSRAYTKRCQRMPSAEMIMLNQGVKQVDYLLGKIWFKGLLRAGDGFEVLKMVVA</sequence>
<dbReference type="AlphaFoldDB" id="A0A067TRF0"/>
<dbReference type="Proteomes" id="UP000027222">
    <property type="component" value="Unassembled WGS sequence"/>
</dbReference>